<dbReference type="AlphaFoldDB" id="A0A026W0F1"/>
<protein>
    <submittedName>
        <fullName evidence="1">Uncharacterized protein</fullName>
    </submittedName>
</protein>
<dbReference type="Pfam" id="PF03564">
    <property type="entry name" value="DUF1759"/>
    <property type="match status" value="1"/>
</dbReference>
<proteinExistence type="predicted"/>
<accession>A0A026W0F1</accession>
<dbReference type="OrthoDB" id="7542052at2759"/>
<dbReference type="PANTHER" id="PTHR22954:SF3">
    <property type="entry name" value="PROTEIN CBG08539"/>
    <property type="match status" value="1"/>
</dbReference>
<feature type="non-terminal residue" evidence="1">
    <location>
        <position position="1"/>
    </location>
</feature>
<dbReference type="Proteomes" id="UP000053097">
    <property type="component" value="Unassembled WGS sequence"/>
</dbReference>
<dbReference type="EMBL" id="KK107505">
    <property type="protein sequence ID" value="EZA49532.1"/>
    <property type="molecule type" value="Genomic_DNA"/>
</dbReference>
<dbReference type="OMA" id="TTEACYQ"/>
<dbReference type="PANTHER" id="PTHR22954">
    <property type="entry name" value="RETROVIRAL PROTEASE-RELATED"/>
    <property type="match status" value="1"/>
</dbReference>
<evidence type="ECO:0000313" key="2">
    <source>
        <dbReference type="Proteomes" id="UP000053097"/>
    </source>
</evidence>
<organism evidence="1 2">
    <name type="scientific">Ooceraea biroi</name>
    <name type="common">Clonal raider ant</name>
    <name type="synonym">Cerapachys biroi</name>
    <dbReference type="NCBI Taxonomy" id="2015173"/>
    <lineage>
        <taxon>Eukaryota</taxon>
        <taxon>Metazoa</taxon>
        <taxon>Ecdysozoa</taxon>
        <taxon>Arthropoda</taxon>
        <taxon>Hexapoda</taxon>
        <taxon>Insecta</taxon>
        <taxon>Pterygota</taxon>
        <taxon>Neoptera</taxon>
        <taxon>Endopterygota</taxon>
        <taxon>Hymenoptera</taxon>
        <taxon>Apocrita</taxon>
        <taxon>Aculeata</taxon>
        <taxon>Formicoidea</taxon>
        <taxon>Formicidae</taxon>
        <taxon>Dorylinae</taxon>
        <taxon>Ooceraea</taxon>
    </lineage>
</organism>
<keyword evidence="2" id="KW-1185">Reference proteome</keyword>
<sequence>LKLPEASLPTFDGQYENWLSFKNAFRNMIDTQSDLTEVDKLHYLRSALVGEAANKIRLFAVDGINYHKAWEVLERSYEVKRILISRHLSAIMNLPVAEREDTVNLSKLADDAQQHTASLRALGVHISSEILVHIIESKAWSTMRSQNHS</sequence>
<name>A0A026W0F1_OOCBI</name>
<dbReference type="InterPro" id="IPR005312">
    <property type="entry name" value="DUF1759"/>
</dbReference>
<evidence type="ECO:0000313" key="1">
    <source>
        <dbReference type="EMBL" id="EZA49532.1"/>
    </source>
</evidence>
<reference evidence="1 2" key="1">
    <citation type="journal article" date="2014" name="Curr. Biol.">
        <title>The genome of the clonal raider ant Cerapachys biroi.</title>
        <authorList>
            <person name="Oxley P.R."/>
            <person name="Ji L."/>
            <person name="Fetter-Pruneda I."/>
            <person name="McKenzie S.K."/>
            <person name="Li C."/>
            <person name="Hu H."/>
            <person name="Zhang G."/>
            <person name="Kronauer D.J."/>
        </authorList>
    </citation>
    <scope>NUCLEOTIDE SEQUENCE [LARGE SCALE GENOMIC DNA]</scope>
</reference>
<gene>
    <name evidence="1" type="ORF">X777_12233</name>
</gene>